<evidence type="ECO:0000313" key="2">
    <source>
        <dbReference type="Proteomes" id="UP000275408"/>
    </source>
</evidence>
<dbReference type="Proteomes" id="UP000275408">
    <property type="component" value="Unassembled WGS sequence"/>
</dbReference>
<gene>
    <name evidence="1" type="ORF">pdam_00004068</name>
</gene>
<dbReference type="EMBL" id="RCHS01001810">
    <property type="protein sequence ID" value="RMX51206.1"/>
    <property type="molecule type" value="Genomic_DNA"/>
</dbReference>
<evidence type="ECO:0000313" key="1">
    <source>
        <dbReference type="EMBL" id="RMX51206.1"/>
    </source>
</evidence>
<organism evidence="1 2">
    <name type="scientific">Pocillopora damicornis</name>
    <name type="common">Cauliflower coral</name>
    <name type="synonym">Millepora damicornis</name>
    <dbReference type="NCBI Taxonomy" id="46731"/>
    <lineage>
        <taxon>Eukaryota</taxon>
        <taxon>Metazoa</taxon>
        <taxon>Cnidaria</taxon>
        <taxon>Anthozoa</taxon>
        <taxon>Hexacorallia</taxon>
        <taxon>Scleractinia</taxon>
        <taxon>Astrocoeniina</taxon>
        <taxon>Pocilloporidae</taxon>
        <taxon>Pocillopora</taxon>
    </lineage>
</organism>
<accession>A0A3M6UCC6</accession>
<comment type="caution">
    <text evidence="1">The sequence shown here is derived from an EMBL/GenBank/DDBJ whole genome shotgun (WGS) entry which is preliminary data.</text>
</comment>
<protein>
    <submittedName>
        <fullName evidence="1">Uncharacterized protein</fullName>
    </submittedName>
</protein>
<dbReference type="AlphaFoldDB" id="A0A3M6UCC6"/>
<name>A0A3M6UCC6_POCDA</name>
<reference evidence="1 2" key="1">
    <citation type="journal article" date="2018" name="Sci. Rep.">
        <title>Comparative analysis of the Pocillopora damicornis genome highlights role of immune system in coral evolution.</title>
        <authorList>
            <person name="Cunning R."/>
            <person name="Bay R.A."/>
            <person name="Gillette P."/>
            <person name="Baker A.C."/>
            <person name="Traylor-Knowles N."/>
        </authorList>
    </citation>
    <scope>NUCLEOTIDE SEQUENCE [LARGE SCALE GENOMIC DNA]</scope>
    <source>
        <strain evidence="1">RSMAS</strain>
        <tissue evidence="1">Whole animal</tissue>
    </source>
</reference>
<sequence length="371" mass="43729">MFSVQPNRNKIAFFTNIKLYQLRITVYVCRQYYGLLYRGNCRHRYCTVKCSAARVTCMSEVMLLSKGTPMGPIALELLGNSILTWVTKARLLGLTFCEDLVVILIYSVQQKDYTAGQINHMTSTDVLEYDQWPTLSLYYKSDIFKLFYKGYSATIPDSLSENILKCRSNGYSLRGRDLLTVFRFQTRYVKDSLKYRGAVLWNTVCYYEQEVGHSSLNNLKKINAYSPETTLRNSNLTYFPLLLLAYTYRLFYYLEVITSIIFYFQIQKDFTAGQQELYLICLKTYHMTSSDVFRYDRWPTLFLYYKLDIFRLFYKGYSATVPDSLFQTRYVKDSLKYRGSVLWNTVCYHKQELGRSSLNNLKKTPTRQRLL</sequence>
<proteinExistence type="predicted"/>
<keyword evidence="2" id="KW-1185">Reference proteome</keyword>